<dbReference type="PIRSF" id="PIRSF001892">
    <property type="entry name" value="CyaE"/>
    <property type="match status" value="1"/>
</dbReference>
<comment type="caution">
    <text evidence="4">The sequence shown here is derived from an EMBL/GenBank/DDBJ whole genome shotgun (WGS) entry which is preliminary data.</text>
</comment>
<feature type="region of interest" description="Disordered" evidence="3">
    <location>
        <begin position="516"/>
        <end position="543"/>
    </location>
</feature>
<protein>
    <submittedName>
        <fullName evidence="4">Outer membrane protein OprM</fullName>
    </submittedName>
</protein>
<dbReference type="PANTHER" id="PTHR30203:SF32">
    <property type="entry name" value="CATION EFFLUX SYSTEM PROTEIN CUSC"/>
    <property type="match status" value="1"/>
</dbReference>
<feature type="coiled-coil region" evidence="2">
    <location>
        <begin position="268"/>
        <end position="295"/>
    </location>
</feature>
<dbReference type="Proteomes" id="UP000286947">
    <property type="component" value="Unassembled WGS sequence"/>
</dbReference>
<evidence type="ECO:0000313" key="4">
    <source>
        <dbReference type="EMBL" id="RUS67064.1"/>
    </source>
</evidence>
<keyword evidence="5" id="KW-1185">Reference proteome</keyword>
<organism evidence="4 5">
    <name type="scientific">Saezia sanguinis</name>
    <dbReference type="NCBI Taxonomy" id="1965230"/>
    <lineage>
        <taxon>Bacteria</taxon>
        <taxon>Pseudomonadati</taxon>
        <taxon>Pseudomonadota</taxon>
        <taxon>Betaproteobacteria</taxon>
        <taxon>Burkholderiales</taxon>
        <taxon>Saeziaceae</taxon>
        <taxon>Saezia</taxon>
    </lineage>
</organism>
<dbReference type="SUPFAM" id="SSF56954">
    <property type="entry name" value="Outer membrane efflux proteins (OEP)"/>
    <property type="match status" value="1"/>
</dbReference>
<dbReference type="PANTHER" id="PTHR30203">
    <property type="entry name" value="OUTER MEMBRANE CATION EFFLUX PROTEIN"/>
    <property type="match status" value="1"/>
</dbReference>
<evidence type="ECO:0000256" key="2">
    <source>
        <dbReference type="SAM" id="Coils"/>
    </source>
</evidence>
<dbReference type="NCBIfam" id="TIGR01845">
    <property type="entry name" value="outer_NodT"/>
    <property type="match status" value="1"/>
</dbReference>
<evidence type="ECO:0000256" key="1">
    <source>
        <dbReference type="ARBA" id="ARBA00007613"/>
    </source>
</evidence>
<dbReference type="GO" id="GO:0016020">
    <property type="term" value="C:membrane"/>
    <property type="evidence" value="ECO:0007669"/>
    <property type="project" value="InterPro"/>
</dbReference>
<keyword evidence="2" id="KW-0175">Coiled coil</keyword>
<dbReference type="Pfam" id="PF02321">
    <property type="entry name" value="OEP"/>
    <property type="match status" value="2"/>
</dbReference>
<accession>A0A433SEJ8</accession>
<dbReference type="AlphaFoldDB" id="A0A433SEJ8"/>
<dbReference type="GO" id="GO:0015562">
    <property type="term" value="F:efflux transmembrane transporter activity"/>
    <property type="evidence" value="ECO:0007669"/>
    <property type="project" value="InterPro"/>
</dbReference>
<sequence>MEASLSKHLLYKGCVMKKSVNMAKLRTNMILTRVGVSAAALMLAGCTLAPNYERPQSPVSGAWPDMRIGVPPEDQQGLIASDLSWQQFFGDERLKRLIEVALENNRDMRVAILNIERARAQYQVQRSDLLPSVGASGSINRQTTGSGGRSVLTDSAGNVIYNPLSESAQNASSYNTYQAAIGITSYELDLFGRVRSLSAAALSNYLSTVETRKATQISLIASVATGYYTLLADDELLKLTEETLKTREESLQLTQLKFDHGVSSELDVRQAETLVESARSTLAQLRRQRAQDENAFMLLIGGPLPADLPQGVSFAQQMTSLPELRAGVPSDVLVRRPDILAAEQQLVAANANIGAARAAFFPSISLTASLGKASGDLDNLFSSGHVWTFMPQITLPIFTGGRNIANLEVANVDRDIAVAQYEKAIQSAFRDVSDALAGRATYDDQLTAMRALVMATQKTYQLSDLRYRNGVSSYMDLLDSQRALFDAQQQEITAQLAMLNNQITLYKVLGGGWSQQDEERMSEEMNNAGRSSSDGDQQSAQTN</sequence>
<reference evidence="4 5" key="1">
    <citation type="submission" date="2018-01" db="EMBL/GenBank/DDBJ databases">
        <title>Saezia sanguinis gen. nov., sp. nov., in the order Burkholderiales isolated from human blood.</title>
        <authorList>
            <person name="Medina-Pascual M.J."/>
            <person name="Valdezate S."/>
            <person name="Monzon S."/>
            <person name="Cuesta I."/>
            <person name="Carrasco G."/>
            <person name="Villalon P."/>
            <person name="Saez-Nieto J.A."/>
        </authorList>
    </citation>
    <scope>NUCLEOTIDE SEQUENCE [LARGE SCALE GENOMIC DNA]</scope>
    <source>
        <strain evidence="4 5">CNM695-12</strain>
    </source>
</reference>
<gene>
    <name evidence="4" type="primary">oprM</name>
    <name evidence="4" type="ORF">CUZ56_01003</name>
</gene>
<name>A0A433SEJ8_9BURK</name>
<evidence type="ECO:0000313" key="5">
    <source>
        <dbReference type="Proteomes" id="UP000286947"/>
    </source>
</evidence>
<dbReference type="EMBL" id="PQSP01000002">
    <property type="protein sequence ID" value="RUS67064.1"/>
    <property type="molecule type" value="Genomic_DNA"/>
</dbReference>
<dbReference type="InterPro" id="IPR028351">
    <property type="entry name" value="CyaE"/>
</dbReference>
<proteinExistence type="inferred from homology"/>
<feature type="compositionally biased region" description="Polar residues" evidence="3">
    <location>
        <begin position="524"/>
        <end position="543"/>
    </location>
</feature>
<dbReference type="Gene3D" id="2.20.200.10">
    <property type="entry name" value="Outer membrane efflux proteins (OEP)"/>
    <property type="match status" value="1"/>
</dbReference>
<evidence type="ECO:0000256" key="3">
    <source>
        <dbReference type="SAM" id="MobiDB-lite"/>
    </source>
</evidence>
<dbReference type="InterPro" id="IPR010131">
    <property type="entry name" value="MdtP/NodT-like"/>
</dbReference>
<dbReference type="Gene3D" id="1.20.1600.10">
    <property type="entry name" value="Outer membrane efflux proteins (OEP)"/>
    <property type="match status" value="1"/>
</dbReference>
<dbReference type="InterPro" id="IPR003423">
    <property type="entry name" value="OMP_efflux"/>
</dbReference>
<comment type="similarity">
    <text evidence="1">Belongs to the outer membrane factor (OMF) (TC 1.B.17) family.</text>
</comment>